<dbReference type="OrthoDB" id="409586at2759"/>
<keyword evidence="4 5" id="KW-0472">Membrane</keyword>
<evidence type="ECO:0000313" key="6">
    <source>
        <dbReference type="EMBL" id="VDN60598.1"/>
    </source>
</evidence>
<dbReference type="Gene3D" id="1.50.40.10">
    <property type="entry name" value="Mitochondrial carrier domain"/>
    <property type="match status" value="1"/>
</dbReference>
<evidence type="ECO:0000313" key="9">
    <source>
        <dbReference type="WBParaSite" id="DME_0000905001-mRNA-1"/>
    </source>
</evidence>
<dbReference type="WBParaSite" id="DME_0000905001-mRNA-1">
    <property type="protein sequence ID" value="DME_0000905001-mRNA-1"/>
    <property type="gene ID" value="DME_0000905001"/>
</dbReference>
<reference evidence="9" key="1">
    <citation type="submission" date="2017-02" db="UniProtKB">
        <authorList>
            <consortium name="WormBaseParasite"/>
        </authorList>
    </citation>
    <scope>IDENTIFICATION</scope>
</reference>
<dbReference type="SUPFAM" id="SSF103506">
    <property type="entry name" value="Mitochondrial carrier"/>
    <property type="match status" value="1"/>
</dbReference>
<keyword evidence="8" id="KW-1185">Reference proteome</keyword>
<gene>
    <name evidence="6" type="ORF">DME_LOCUS10571</name>
</gene>
<dbReference type="GO" id="GO:0016020">
    <property type="term" value="C:membrane"/>
    <property type="evidence" value="ECO:0007669"/>
    <property type="project" value="UniProtKB-SubCell"/>
</dbReference>
<evidence type="ECO:0000256" key="3">
    <source>
        <dbReference type="ARBA" id="ARBA00022692"/>
    </source>
</evidence>
<dbReference type="EMBL" id="UYYG01001226">
    <property type="protein sequence ID" value="VDN60598.1"/>
    <property type="molecule type" value="Genomic_DNA"/>
</dbReference>
<evidence type="ECO:0000256" key="1">
    <source>
        <dbReference type="ARBA" id="ARBA00004141"/>
    </source>
</evidence>
<comment type="similarity">
    <text evidence="2">Belongs to the mitochondrial carrier (TC 2.A.29) family.</text>
</comment>
<evidence type="ECO:0000256" key="5">
    <source>
        <dbReference type="SAM" id="Phobius"/>
    </source>
</evidence>
<protein>
    <submittedName>
        <fullName evidence="9">Mitochondrial carrier protein</fullName>
    </submittedName>
</protein>
<dbReference type="Pfam" id="PF00153">
    <property type="entry name" value="Mito_carr"/>
    <property type="match status" value="1"/>
</dbReference>
<dbReference type="Proteomes" id="UP000038040">
    <property type="component" value="Unplaced"/>
</dbReference>
<comment type="subcellular location">
    <subcellularLocation>
        <location evidence="1">Membrane</location>
        <topology evidence="1">Multi-pass membrane protein</topology>
    </subcellularLocation>
</comment>
<name>A0A0N4UMH4_DRAME</name>
<evidence type="ECO:0000256" key="4">
    <source>
        <dbReference type="ARBA" id="ARBA00023136"/>
    </source>
</evidence>
<evidence type="ECO:0000313" key="7">
    <source>
        <dbReference type="Proteomes" id="UP000038040"/>
    </source>
</evidence>
<keyword evidence="5" id="KW-1133">Transmembrane helix</keyword>
<evidence type="ECO:0000256" key="2">
    <source>
        <dbReference type="ARBA" id="ARBA00006375"/>
    </source>
</evidence>
<dbReference type="InterPro" id="IPR023395">
    <property type="entry name" value="MCP_dom_sf"/>
</dbReference>
<dbReference type="AlphaFoldDB" id="A0A0N4UMH4"/>
<dbReference type="Proteomes" id="UP000274756">
    <property type="component" value="Unassembled WGS sequence"/>
</dbReference>
<proteinExistence type="inferred from homology"/>
<reference evidence="6 8" key="2">
    <citation type="submission" date="2018-11" db="EMBL/GenBank/DDBJ databases">
        <authorList>
            <consortium name="Pathogen Informatics"/>
        </authorList>
    </citation>
    <scope>NUCLEOTIDE SEQUENCE [LARGE SCALE GENOMIC DNA]</scope>
</reference>
<accession>A0A0N4UMH4</accession>
<organism evidence="7 9">
    <name type="scientific">Dracunculus medinensis</name>
    <name type="common">Guinea worm</name>
    <dbReference type="NCBI Taxonomy" id="318479"/>
    <lineage>
        <taxon>Eukaryota</taxon>
        <taxon>Metazoa</taxon>
        <taxon>Ecdysozoa</taxon>
        <taxon>Nematoda</taxon>
        <taxon>Chromadorea</taxon>
        <taxon>Rhabditida</taxon>
        <taxon>Spirurina</taxon>
        <taxon>Dracunculoidea</taxon>
        <taxon>Dracunculidae</taxon>
        <taxon>Dracunculus</taxon>
    </lineage>
</organism>
<feature type="transmembrane region" description="Helical" evidence="5">
    <location>
        <begin position="7"/>
        <end position="24"/>
    </location>
</feature>
<dbReference type="InterPro" id="IPR018108">
    <property type="entry name" value="MCP_transmembrane"/>
</dbReference>
<feature type="transmembrane region" description="Helical" evidence="5">
    <location>
        <begin position="100"/>
        <end position="124"/>
    </location>
</feature>
<evidence type="ECO:0000313" key="8">
    <source>
        <dbReference type="Proteomes" id="UP000274756"/>
    </source>
</evidence>
<sequence length="150" mass="17423">MKILSIVFYLRCQLSIIVFAAIILDTEPSRSIFPTSPIKVVSFLAKQRSVNEMSPVENALAGSLASVFAAFVLCPTELIKCKLQAQREVNPDVHRSFSSLHHLLLFLLSFKLFIFIMYSYYIFFFLLYDIYIYINMGDKLITFYARHIFR</sequence>
<keyword evidence="3 5" id="KW-0812">Transmembrane</keyword>